<reference evidence="1" key="2">
    <citation type="submission" date="2020-09" db="EMBL/GenBank/DDBJ databases">
        <authorList>
            <person name="Sun Q."/>
            <person name="Ohkuma M."/>
        </authorList>
    </citation>
    <scope>NUCLEOTIDE SEQUENCE</scope>
    <source>
        <strain evidence="1">JCM 10088</strain>
    </source>
</reference>
<dbReference type="RefSeq" id="WP_188595582.1">
    <property type="nucleotide sequence ID" value="NZ_BMNL01000001.1"/>
</dbReference>
<sequence>MSEVDWKNRVGTLLERNVKDNYKQYIDEFLLSLERLYQKWSRADKELMEKYAYNITILSSNSDKPNVVRAKMNAFYAYLVHRGYITAYKAMREKLVAGGESLYTWLRMYRALSL</sequence>
<dbReference type="Proteomes" id="UP000610960">
    <property type="component" value="Unassembled WGS sequence"/>
</dbReference>
<accession>A0A830GTL7</accession>
<dbReference type="EMBL" id="BMNL01000001">
    <property type="protein sequence ID" value="GGP19153.1"/>
    <property type="molecule type" value="Genomic_DNA"/>
</dbReference>
<gene>
    <name evidence="1" type="ORF">GCM10007981_01680</name>
</gene>
<evidence type="ECO:0000313" key="2">
    <source>
        <dbReference type="Proteomes" id="UP000610960"/>
    </source>
</evidence>
<proteinExistence type="predicted"/>
<protein>
    <submittedName>
        <fullName evidence="1">Uncharacterized protein</fullName>
    </submittedName>
</protein>
<organism evidence="1 2">
    <name type="scientific">Thermocladium modestius</name>
    <dbReference type="NCBI Taxonomy" id="62609"/>
    <lineage>
        <taxon>Archaea</taxon>
        <taxon>Thermoproteota</taxon>
        <taxon>Thermoprotei</taxon>
        <taxon>Thermoproteales</taxon>
        <taxon>Thermoproteaceae</taxon>
        <taxon>Thermocladium</taxon>
    </lineage>
</organism>
<dbReference type="AlphaFoldDB" id="A0A830GTL7"/>
<reference evidence="1" key="1">
    <citation type="journal article" date="2014" name="Int. J. Syst. Evol. Microbiol.">
        <title>Complete genome sequence of Corynebacterium casei LMG S-19264T (=DSM 44701T), isolated from a smear-ripened cheese.</title>
        <authorList>
            <consortium name="US DOE Joint Genome Institute (JGI-PGF)"/>
            <person name="Walter F."/>
            <person name="Albersmeier A."/>
            <person name="Kalinowski J."/>
            <person name="Ruckert C."/>
        </authorList>
    </citation>
    <scope>NUCLEOTIDE SEQUENCE</scope>
    <source>
        <strain evidence="1">JCM 10088</strain>
    </source>
</reference>
<dbReference type="OrthoDB" id="26042at2157"/>
<name>A0A830GTL7_9CREN</name>
<evidence type="ECO:0000313" key="1">
    <source>
        <dbReference type="EMBL" id="GGP19153.1"/>
    </source>
</evidence>
<keyword evidence="2" id="KW-1185">Reference proteome</keyword>
<comment type="caution">
    <text evidence="1">The sequence shown here is derived from an EMBL/GenBank/DDBJ whole genome shotgun (WGS) entry which is preliminary data.</text>
</comment>